<dbReference type="GO" id="GO:0048858">
    <property type="term" value="P:cell projection morphogenesis"/>
    <property type="evidence" value="ECO:0007669"/>
    <property type="project" value="TreeGrafter"/>
</dbReference>
<feature type="compositionally biased region" description="Low complexity" evidence="11">
    <location>
        <begin position="218"/>
        <end position="236"/>
    </location>
</feature>
<accession>A0A0L0S003</accession>
<dbReference type="eggNOG" id="KOG1279">
    <property type="taxonomic scope" value="Eukaryota"/>
</dbReference>
<dbReference type="InterPro" id="IPR017884">
    <property type="entry name" value="SANT_dom"/>
</dbReference>
<reference evidence="16 17" key="1">
    <citation type="submission" date="2009-11" db="EMBL/GenBank/DDBJ databases">
        <title>Annotation of Allomyces macrogynus ATCC 38327.</title>
        <authorList>
            <consortium name="The Broad Institute Genome Sequencing Platform"/>
            <person name="Russ C."/>
            <person name="Cuomo C."/>
            <person name="Burger G."/>
            <person name="Gray M.W."/>
            <person name="Holland P.W.H."/>
            <person name="King N."/>
            <person name="Lang F.B.F."/>
            <person name="Roger A.J."/>
            <person name="Ruiz-Trillo I."/>
            <person name="Young S.K."/>
            <person name="Zeng Q."/>
            <person name="Gargeya S."/>
            <person name="Fitzgerald M."/>
            <person name="Haas B."/>
            <person name="Abouelleil A."/>
            <person name="Alvarado L."/>
            <person name="Arachchi H.M."/>
            <person name="Berlin A."/>
            <person name="Chapman S.B."/>
            <person name="Gearin G."/>
            <person name="Goldberg J."/>
            <person name="Griggs A."/>
            <person name="Gujja S."/>
            <person name="Hansen M."/>
            <person name="Heiman D."/>
            <person name="Howarth C."/>
            <person name="Larimer J."/>
            <person name="Lui A."/>
            <person name="MacDonald P.J.P."/>
            <person name="McCowen C."/>
            <person name="Montmayeur A."/>
            <person name="Murphy C."/>
            <person name="Neiman D."/>
            <person name="Pearson M."/>
            <person name="Priest M."/>
            <person name="Roberts A."/>
            <person name="Saif S."/>
            <person name="Shea T."/>
            <person name="Sisk P."/>
            <person name="Stolte C."/>
            <person name="Sykes S."/>
            <person name="Wortman J."/>
            <person name="Nusbaum C."/>
            <person name="Birren B."/>
        </authorList>
    </citation>
    <scope>NUCLEOTIDE SEQUENCE [LARGE SCALE GENOMIC DNA]</scope>
    <source>
        <strain evidence="16 17">ATCC 38327</strain>
    </source>
</reference>
<dbReference type="InterPro" id="IPR017930">
    <property type="entry name" value="Myb_dom"/>
</dbReference>
<keyword evidence="10" id="KW-0175">Coiled coil</keyword>
<evidence type="ECO:0000256" key="6">
    <source>
        <dbReference type="ARBA" id="ARBA00023015"/>
    </source>
</evidence>
<dbReference type="InterPro" id="IPR009057">
    <property type="entry name" value="Homeodomain-like_sf"/>
</dbReference>
<dbReference type="InterPro" id="IPR032451">
    <property type="entry name" value="SMARCC_C"/>
</dbReference>
<keyword evidence="6" id="KW-0805">Transcription regulation</keyword>
<feature type="compositionally biased region" description="Low complexity" evidence="11">
    <location>
        <begin position="478"/>
        <end position="491"/>
    </location>
</feature>
<evidence type="ECO:0000256" key="1">
    <source>
        <dbReference type="ARBA" id="ARBA00004123"/>
    </source>
</evidence>
<dbReference type="SMART" id="SM00291">
    <property type="entry name" value="ZnF_ZZ"/>
    <property type="match status" value="1"/>
</dbReference>
<dbReference type="GO" id="GO:0006355">
    <property type="term" value="P:regulation of DNA-templated transcription"/>
    <property type="evidence" value="ECO:0007669"/>
    <property type="project" value="UniProtKB-ARBA"/>
</dbReference>
<dbReference type="STRING" id="578462.A0A0L0S003"/>
<keyword evidence="17" id="KW-1185">Reference proteome</keyword>
<evidence type="ECO:0000256" key="2">
    <source>
        <dbReference type="ARBA" id="ARBA00022723"/>
    </source>
</evidence>
<evidence type="ECO:0000313" key="16">
    <source>
        <dbReference type="EMBL" id="KNE55898.1"/>
    </source>
</evidence>
<reference evidence="17" key="2">
    <citation type="submission" date="2009-11" db="EMBL/GenBank/DDBJ databases">
        <title>The Genome Sequence of Allomyces macrogynus strain ATCC 38327.</title>
        <authorList>
            <consortium name="The Broad Institute Genome Sequencing Platform"/>
            <person name="Russ C."/>
            <person name="Cuomo C."/>
            <person name="Shea T."/>
            <person name="Young S.K."/>
            <person name="Zeng Q."/>
            <person name="Koehrsen M."/>
            <person name="Haas B."/>
            <person name="Borodovsky M."/>
            <person name="Guigo R."/>
            <person name="Alvarado L."/>
            <person name="Berlin A."/>
            <person name="Borenstein D."/>
            <person name="Chen Z."/>
            <person name="Engels R."/>
            <person name="Freedman E."/>
            <person name="Gellesch M."/>
            <person name="Goldberg J."/>
            <person name="Griggs A."/>
            <person name="Gujja S."/>
            <person name="Heiman D."/>
            <person name="Hepburn T."/>
            <person name="Howarth C."/>
            <person name="Jen D."/>
            <person name="Larson L."/>
            <person name="Lewis B."/>
            <person name="Mehta T."/>
            <person name="Park D."/>
            <person name="Pearson M."/>
            <person name="Roberts A."/>
            <person name="Saif S."/>
            <person name="Shenoy N."/>
            <person name="Sisk P."/>
            <person name="Stolte C."/>
            <person name="Sykes S."/>
            <person name="Walk T."/>
            <person name="White J."/>
            <person name="Yandava C."/>
            <person name="Burger G."/>
            <person name="Gray M.W."/>
            <person name="Holland P.W.H."/>
            <person name="King N."/>
            <person name="Lang F.B.F."/>
            <person name="Roger A.J."/>
            <person name="Ruiz-Trillo I."/>
            <person name="Lander E."/>
            <person name="Nusbaum C."/>
        </authorList>
    </citation>
    <scope>NUCLEOTIDE SEQUENCE [LARGE SCALE GENOMIC DNA]</scope>
    <source>
        <strain evidence="17">ATCC 38327</strain>
    </source>
</reference>
<evidence type="ECO:0000259" key="12">
    <source>
        <dbReference type="PROSITE" id="PS50090"/>
    </source>
</evidence>
<dbReference type="Pfam" id="PF04433">
    <property type="entry name" value="SWIRM"/>
    <property type="match status" value="1"/>
</dbReference>
<dbReference type="InterPro" id="IPR007526">
    <property type="entry name" value="SWIRM"/>
</dbReference>
<dbReference type="Proteomes" id="UP000054350">
    <property type="component" value="Unassembled WGS sequence"/>
</dbReference>
<dbReference type="PROSITE" id="PS51294">
    <property type="entry name" value="HTH_MYB"/>
    <property type="match status" value="1"/>
</dbReference>
<dbReference type="PANTHER" id="PTHR15381:SF1">
    <property type="entry name" value="CHONDROITIN SULFATE PROTEOGLYCAN 5"/>
    <property type="match status" value="1"/>
</dbReference>
<keyword evidence="3" id="KW-0863">Zinc-finger</keyword>
<evidence type="ECO:0000259" key="15">
    <source>
        <dbReference type="PROSITE" id="PS51294"/>
    </source>
</evidence>
<dbReference type="AlphaFoldDB" id="A0A0L0S003"/>
<keyword evidence="7" id="KW-0804">Transcription</keyword>
<dbReference type="InterPro" id="IPR036388">
    <property type="entry name" value="WH-like_DNA-bd_sf"/>
</dbReference>
<dbReference type="Gene3D" id="1.10.10.10">
    <property type="entry name" value="Winged helix-like DNA-binding domain superfamily/Winged helix DNA-binding domain"/>
    <property type="match status" value="1"/>
</dbReference>
<dbReference type="GO" id="GO:0006325">
    <property type="term" value="P:chromatin organization"/>
    <property type="evidence" value="ECO:0007669"/>
    <property type="project" value="UniProtKB-KW"/>
</dbReference>
<feature type="domain" description="HTH myb-type" evidence="15">
    <location>
        <begin position="338"/>
        <end position="380"/>
    </location>
</feature>
<dbReference type="SMART" id="SM00717">
    <property type="entry name" value="SANT"/>
    <property type="match status" value="1"/>
</dbReference>
<keyword evidence="8" id="KW-0539">Nucleus</keyword>
<feature type="domain" description="SANT" evidence="14">
    <location>
        <begin position="341"/>
        <end position="392"/>
    </location>
</feature>
<comment type="similarity">
    <text evidence="9">Belongs to the SMARCC family.</text>
</comment>
<name>A0A0L0S003_ALLM3</name>
<feature type="compositionally biased region" description="Low complexity" evidence="11">
    <location>
        <begin position="52"/>
        <end position="62"/>
    </location>
</feature>
<gene>
    <name evidence="16" type="ORF">AMAG_01762</name>
</gene>
<dbReference type="OMA" id="DNPDMPG"/>
<dbReference type="Pfam" id="PF00249">
    <property type="entry name" value="Myb_DNA-binding"/>
    <property type="match status" value="1"/>
</dbReference>
<dbReference type="PROSITE" id="PS50934">
    <property type="entry name" value="SWIRM"/>
    <property type="match status" value="1"/>
</dbReference>
<dbReference type="Pfam" id="PF00569">
    <property type="entry name" value="ZZ"/>
    <property type="match status" value="1"/>
</dbReference>
<comment type="subcellular location">
    <subcellularLocation>
        <location evidence="1">Nucleus</location>
    </subcellularLocation>
</comment>
<evidence type="ECO:0000256" key="11">
    <source>
        <dbReference type="SAM" id="MobiDB-lite"/>
    </source>
</evidence>
<feature type="compositionally biased region" description="Low complexity" evidence="11">
    <location>
        <begin position="19"/>
        <end position="30"/>
    </location>
</feature>
<dbReference type="PANTHER" id="PTHR15381">
    <property type="entry name" value="CHONDROITIN SULFATE PROTEOGLYCAN 5 -RELATED"/>
    <property type="match status" value="1"/>
</dbReference>
<feature type="region of interest" description="Disordered" evidence="11">
    <location>
        <begin position="211"/>
        <end position="236"/>
    </location>
</feature>
<proteinExistence type="inferred from homology"/>
<evidence type="ECO:0000256" key="8">
    <source>
        <dbReference type="ARBA" id="ARBA00023242"/>
    </source>
</evidence>
<dbReference type="PROSITE" id="PS51293">
    <property type="entry name" value="SANT"/>
    <property type="match status" value="1"/>
</dbReference>
<dbReference type="OrthoDB" id="118550at2759"/>
<sequence>MDDDAPTTQGHHDMDVDDVQSAAGSQQDAGAADDMDVSGAPNGATSDVPVSPTTTAAAAPAPKAAMDVPFSKLDEDARKYLVEQTHEIIIPSYAAWFDMNAIHDVERRALPEFFNGRNKSKSPAIYKEYRDFMVNAYRLNPTEYLTVTACRRNLAGDVCAILRVHAFLEQWGLINYHVDPETRPAALAPPFTGHFRVTADTPRGLQPFLPAMNAPSDGSGAAGPNGTTATTTTATAATVTTTTTTTIAGSSSGDAASTTTDPANLASRRDIYTLDLHETSTASTQTYQCLTCGVVCAPFRYHSLKHPDVNLCEPCYFEGRFPSTMFAGDFVKLDQVVAPRVTGDQWTDQELLLLLEGIEMHDKDWSAISAHVGTKTRDQCILQFLKVPIEDPYLGVPAKDLGPLQFHRNAFNDVENPILSLVAFLSSAVSPHVAKAVTEAARASAGPTRGGQASTDVLVPATAGGENAAAAMDEDVAAPAADAAPAPAAPAGDKDAAMGQGDAQLKSPTTATLAASSDVPAAATSTDPTSPVNRATLDLAGGTALGLAAVRATELANDAEAEMRRVMAQVLDLQSQKMERKVAHFEQLEAMLDLERRELERAKQALYLEKLAWKRHQLHYQQQHPHAPHAPTSPAETLTVRHEVGAGEGPSAQQQPGRTFVSL</sequence>
<dbReference type="InterPro" id="IPR000433">
    <property type="entry name" value="Znf_ZZ"/>
</dbReference>
<feature type="domain" description="Myb-like" evidence="12">
    <location>
        <begin position="338"/>
        <end position="388"/>
    </location>
</feature>
<dbReference type="PROSITE" id="PS50090">
    <property type="entry name" value="MYB_LIKE"/>
    <property type="match status" value="1"/>
</dbReference>
<dbReference type="FunFam" id="1.10.10.10:FF:000020">
    <property type="entry name" value="SWI/SNF complex subunit SMARCC2 isoform c"/>
    <property type="match status" value="1"/>
</dbReference>
<dbReference type="InterPro" id="IPR001005">
    <property type="entry name" value="SANT/Myb"/>
</dbReference>
<feature type="coiled-coil region" evidence="10">
    <location>
        <begin position="549"/>
        <end position="605"/>
    </location>
</feature>
<dbReference type="Gene3D" id="1.10.10.60">
    <property type="entry name" value="Homeodomain-like"/>
    <property type="match status" value="1"/>
</dbReference>
<dbReference type="VEuPathDB" id="FungiDB:AMAG_01762"/>
<dbReference type="SUPFAM" id="SSF57850">
    <property type="entry name" value="RING/U-box"/>
    <property type="match status" value="1"/>
</dbReference>
<evidence type="ECO:0000256" key="10">
    <source>
        <dbReference type="SAM" id="Coils"/>
    </source>
</evidence>
<evidence type="ECO:0000259" key="14">
    <source>
        <dbReference type="PROSITE" id="PS51293"/>
    </source>
</evidence>
<dbReference type="SUPFAM" id="SSF46689">
    <property type="entry name" value="Homeodomain-like"/>
    <property type="match status" value="2"/>
</dbReference>
<keyword evidence="4" id="KW-0862">Zinc</keyword>
<organism evidence="16 17">
    <name type="scientific">Allomyces macrogynus (strain ATCC 38327)</name>
    <name type="common">Allomyces javanicus var. macrogynus</name>
    <dbReference type="NCBI Taxonomy" id="578462"/>
    <lineage>
        <taxon>Eukaryota</taxon>
        <taxon>Fungi</taxon>
        <taxon>Fungi incertae sedis</taxon>
        <taxon>Blastocladiomycota</taxon>
        <taxon>Blastocladiomycetes</taxon>
        <taxon>Blastocladiales</taxon>
        <taxon>Blastocladiaceae</taxon>
        <taxon>Allomyces</taxon>
    </lineage>
</organism>
<keyword evidence="5" id="KW-0156">Chromatin regulator</keyword>
<protein>
    <recommendedName>
        <fullName evidence="18">SWIRM-domain-containing protein</fullName>
    </recommendedName>
</protein>
<keyword evidence="2" id="KW-0479">Metal-binding</keyword>
<dbReference type="GO" id="GO:0016514">
    <property type="term" value="C:SWI/SNF complex"/>
    <property type="evidence" value="ECO:0007669"/>
    <property type="project" value="UniProtKB-ARBA"/>
</dbReference>
<dbReference type="EMBL" id="GG745329">
    <property type="protein sequence ID" value="KNE55898.1"/>
    <property type="molecule type" value="Genomic_DNA"/>
</dbReference>
<evidence type="ECO:0000256" key="5">
    <source>
        <dbReference type="ARBA" id="ARBA00022853"/>
    </source>
</evidence>
<dbReference type="Pfam" id="PF16495">
    <property type="entry name" value="SWIRM-assoc_1"/>
    <property type="match status" value="1"/>
</dbReference>
<feature type="domain" description="SWIRM" evidence="13">
    <location>
        <begin position="88"/>
        <end position="185"/>
    </location>
</feature>
<feature type="compositionally biased region" description="Polar residues" evidence="11">
    <location>
        <begin position="506"/>
        <end position="515"/>
    </location>
</feature>
<evidence type="ECO:0000256" key="4">
    <source>
        <dbReference type="ARBA" id="ARBA00022833"/>
    </source>
</evidence>
<evidence type="ECO:0008006" key="18">
    <source>
        <dbReference type="Google" id="ProtNLM"/>
    </source>
</evidence>
<feature type="region of interest" description="Disordered" evidence="11">
    <location>
        <begin position="478"/>
        <end position="530"/>
    </location>
</feature>
<dbReference type="GO" id="GO:0008270">
    <property type="term" value="F:zinc ion binding"/>
    <property type="evidence" value="ECO:0007669"/>
    <property type="project" value="UniProtKB-KW"/>
</dbReference>
<evidence type="ECO:0000256" key="3">
    <source>
        <dbReference type="ARBA" id="ARBA00022771"/>
    </source>
</evidence>
<evidence type="ECO:0000256" key="7">
    <source>
        <dbReference type="ARBA" id="ARBA00023163"/>
    </source>
</evidence>
<evidence type="ECO:0000313" key="17">
    <source>
        <dbReference type="Proteomes" id="UP000054350"/>
    </source>
</evidence>
<evidence type="ECO:0000256" key="9">
    <source>
        <dbReference type="ARBA" id="ARBA00049655"/>
    </source>
</evidence>
<dbReference type="CDD" id="cd00167">
    <property type="entry name" value="SANT"/>
    <property type="match status" value="1"/>
</dbReference>
<feature type="region of interest" description="Disordered" evidence="11">
    <location>
        <begin position="1"/>
        <end position="62"/>
    </location>
</feature>
<dbReference type="FunFam" id="1.10.10.60:FF:000014">
    <property type="entry name" value="SWI/SNF complex subunit SMARCC2 isoform C"/>
    <property type="match status" value="1"/>
</dbReference>
<evidence type="ECO:0000259" key="13">
    <source>
        <dbReference type="PROSITE" id="PS50934"/>
    </source>
</evidence>